<dbReference type="OrthoDB" id="1443264at2"/>
<keyword evidence="3" id="KW-1185">Reference proteome</keyword>
<evidence type="ECO:0000313" key="2">
    <source>
        <dbReference type="EMBL" id="TXD86548.1"/>
    </source>
</evidence>
<gene>
    <name evidence="2" type="ORF">ESY86_19920</name>
</gene>
<dbReference type="AlphaFoldDB" id="A0A5C6ZAN6"/>
<evidence type="ECO:0000313" key="3">
    <source>
        <dbReference type="Proteomes" id="UP000321578"/>
    </source>
</evidence>
<dbReference type="Proteomes" id="UP000321578">
    <property type="component" value="Unassembled WGS sequence"/>
</dbReference>
<comment type="caution">
    <text evidence="2">The sequence shown here is derived from an EMBL/GenBank/DDBJ whole genome shotgun (WGS) entry which is preliminary data.</text>
</comment>
<accession>A0A5C6ZAN6</accession>
<organism evidence="2 3">
    <name type="scientific">Subsaximicrobium wynnwilliamsii</name>
    <dbReference type="NCBI Taxonomy" id="291179"/>
    <lineage>
        <taxon>Bacteria</taxon>
        <taxon>Pseudomonadati</taxon>
        <taxon>Bacteroidota</taxon>
        <taxon>Flavobacteriia</taxon>
        <taxon>Flavobacteriales</taxon>
        <taxon>Flavobacteriaceae</taxon>
        <taxon>Subsaximicrobium</taxon>
    </lineage>
</organism>
<protein>
    <recommendedName>
        <fullName evidence="4">DUF3887 domain-containing protein</fullName>
    </recommendedName>
</protein>
<dbReference type="RefSeq" id="WP_147088467.1">
    <property type="nucleotide sequence ID" value="NZ_VORM01000053.1"/>
</dbReference>
<proteinExistence type="predicted"/>
<reference evidence="2 3" key="1">
    <citation type="submission" date="2019-08" db="EMBL/GenBank/DDBJ databases">
        <title>Genomes of Subsaximicrobium wynnwilliamsii strains.</title>
        <authorList>
            <person name="Bowman J.P."/>
        </authorList>
    </citation>
    <scope>NUCLEOTIDE SEQUENCE [LARGE SCALE GENOMIC DNA]</scope>
    <source>
        <strain evidence="2 3">2-80-2</strain>
    </source>
</reference>
<feature type="region of interest" description="Disordered" evidence="1">
    <location>
        <begin position="141"/>
        <end position="167"/>
    </location>
</feature>
<dbReference type="EMBL" id="VORO01000052">
    <property type="protein sequence ID" value="TXD86548.1"/>
    <property type="molecule type" value="Genomic_DNA"/>
</dbReference>
<evidence type="ECO:0000256" key="1">
    <source>
        <dbReference type="SAM" id="MobiDB-lite"/>
    </source>
</evidence>
<evidence type="ECO:0008006" key="4">
    <source>
        <dbReference type="Google" id="ProtNLM"/>
    </source>
</evidence>
<name>A0A5C6ZAN6_9FLAO</name>
<sequence length="167" mass="19678">MKKIALTFIFLISINVFSQEEKRIFNSEFEKFVLQCETIGRTITNKDIETEFSNWYEGIDSEKLNLEVKQLESDIKNSELEVTYSLIMMSENPLIYSFHFYNEITKTEYGQLFIRFADRENNLVDDIKVVSKTQLEEINKESEIELENMNIPPPPPPPPIKKKKNEN</sequence>